<gene>
    <name evidence="1" type="ORF">PVAP13_2NG255800</name>
</gene>
<name>A0A8T0VN30_PANVG</name>
<evidence type="ECO:0000313" key="1">
    <source>
        <dbReference type="EMBL" id="KAG2633943.1"/>
    </source>
</evidence>
<reference evidence="1" key="1">
    <citation type="submission" date="2020-05" db="EMBL/GenBank/DDBJ databases">
        <title>WGS assembly of Panicum virgatum.</title>
        <authorList>
            <person name="Lovell J.T."/>
            <person name="Jenkins J."/>
            <person name="Shu S."/>
            <person name="Juenger T.E."/>
            <person name="Schmutz J."/>
        </authorList>
    </citation>
    <scope>NUCLEOTIDE SEQUENCE</scope>
    <source>
        <strain evidence="1">AP13</strain>
    </source>
</reference>
<keyword evidence="2" id="KW-1185">Reference proteome</keyword>
<dbReference type="Proteomes" id="UP000823388">
    <property type="component" value="Chromosome 2N"/>
</dbReference>
<evidence type="ECO:0000313" key="2">
    <source>
        <dbReference type="Proteomes" id="UP000823388"/>
    </source>
</evidence>
<protein>
    <submittedName>
        <fullName evidence="1">Uncharacterized protein</fullName>
    </submittedName>
</protein>
<dbReference type="AlphaFoldDB" id="A0A8T0VN30"/>
<accession>A0A8T0VN30</accession>
<dbReference type="EMBL" id="CM029040">
    <property type="protein sequence ID" value="KAG2633943.1"/>
    <property type="molecule type" value="Genomic_DNA"/>
</dbReference>
<organism evidence="1 2">
    <name type="scientific">Panicum virgatum</name>
    <name type="common">Blackwell switchgrass</name>
    <dbReference type="NCBI Taxonomy" id="38727"/>
    <lineage>
        <taxon>Eukaryota</taxon>
        <taxon>Viridiplantae</taxon>
        <taxon>Streptophyta</taxon>
        <taxon>Embryophyta</taxon>
        <taxon>Tracheophyta</taxon>
        <taxon>Spermatophyta</taxon>
        <taxon>Magnoliopsida</taxon>
        <taxon>Liliopsida</taxon>
        <taxon>Poales</taxon>
        <taxon>Poaceae</taxon>
        <taxon>PACMAD clade</taxon>
        <taxon>Panicoideae</taxon>
        <taxon>Panicodae</taxon>
        <taxon>Paniceae</taxon>
        <taxon>Panicinae</taxon>
        <taxon>Panicum</taxon>
        <taxon>Panicum sect. Hiantes</taxon>
    </lineage>
</organism>
<sequence>MGGLRQGPMGGMAGLAELRVMLSTGRRADLGLGTAAAIGVGARWGAVTGAGGGEEEREGWRMRNLGAQPPPADASESSAYTMPTLQGTVTQRPRAVASCGNRRVFLQVHCIAEESREYK</sequence>
<comment type="caution">
    <text evidence="1">The sequence shown here is derived from an EMBL/GenBank/DDBJ whole genome shotgun (WGS) entry which is preliminary data.</text>
</comment>
<proteinExistence type="predicted"/>